<accession>A0AAN9LS77</accession>
<gene>
    <name evidence="2" type="ORF">VNO80_24056</name>
</gene>
<comment type="caution">
    <text evidence="2">The sequence shown here is derived from an EMBL/GenBank/DDBJ whole genome shotgun (WGS) entry which is preliminary data.</text>
</comment>
<feature type="transmembrane region" description="Helical" evidence="1">
    <location>
        <begin position="12"/>
        <end position="40"/>
    </location>
</feature>
<name>A0AAN9LS77_PHACN</name>
<dbReference type="EMBL" id="JAYMYR010000009">
    <property type="protein sequence ID" value="KAK7341131.1"/>
    <property type="molecule type" value="Genomic_DNA"/>
</dbReference>
<proteinExistence type="predicted"/>
<evidence type="ECO:0000256" key="1">
    <source>
        <dbReference type="SAM" id="Phobius"/>
    </source>
</evidence>
<evidence type="ECO:0000313" key="2">
    <source>
        <dbReference type="EMBL" id="KAK7341131.1"/>
    </source>
</evidence>
<dbReference type="Proteomes" id="UP001374584">
    <property type="component" value="Unassembled WGS sequence"/>
</dbReference>
<sequence>MLHQFSSFSIYPLFLIAYGILLVIHATFSSLFLTIFYSFLCPSRFLSTQGVRFSFIVPYHASLSTLPENQPSKTVLCGGKAAKNALLHIRTLHSHAPLLARPCYLRLDSSL</sequence>
<keyword evidence="1" id="KW-0472">Membrane</keyword>
<keyword evidence="1" id="KW-0812">Transmembrane</keyword>
<reference evidence="2 3" key="1">
    <citation type="submission" date="2024-01" db="EMBL/GenBank/DDBJ databases">
        <title>The genomes of 5 underutilized Papilionoideae crops provide insights into root nodulation and disease resistanc.</title>
        <authorList>
            <person name="Jiang F."/>
        </authorList>
    </citation>
    <scope>NUCLEOTIDE SEQUENCE [LARGE SCALE GENOMIC DNA]</scope>
    <source>
        <strain evidence="2">JINMINGXINNONG_FW02</strain>
        <tissue evidence="2">Leaves</tissue>
    </source>
</reference>
<protein>
    <submittedName>
        <fullName evidence="2">Uncharacterized protein</fullName>
    </submittedName>
</protein>
<keyword evidence="3" id="KW-1185">Reference proteome</keyword>
<keyword evidence="1" id="KW-1133">Transmembrane helix</keyword>
<dbReference type="AlphaFoldDB" id="A0AAN9LS77"/>
<evidence type="ECO:0000313" key="3">
    <source>
        <dbReference type="Proteomes" id="UP001374584"/>
    </source>
</evidence>
<organism evidence="2 3">
    <name type="scientific">Phaseolus coccineus</name>
    <name type="common">Scarlet runner bean</name>
    <name type="synonym">Phaseolus multiflorus</name>
    <dbReference type="NCBI Taxonomy" id="3886"/>
    <lineage>
        <taxon>Eukaryota</taxon>
        <taxon>Viridiplantae</taxon>
        <taxon>Streptophyta</taxon>
        <taxon>Embryophyta</taxon>
        <taxon>Tracheophyta</taxon>
        <taxon>Spermatophyta</taxon>
        <taxon>Magnoliopsida</taxon>
        <taxon>eudicotyledons</taxon>
        <taxon>Gunneridae</taxon>
        <taxon>Pentapetalae</taxon>
        <taxon>rosids</taxon>
        <taxon>fabids</taxon>
        <taxon>Fabales</taxon>
        <taxon>Fabaceae</taxon>
        <taxon>Papilionoideae</taxon>
        <taxon>50 kb inversion clade</taxon>
        <taxon>NPAAA clade</taxon>
        <taxon>indigoferoid/millettioid clade</taxon>
        <taxon>Phaseoleae</taxon>
        <taxon>Phaseolus</taxon>
    </lineage>
</organism>